<reference evidence="18" key="1">
    <citation type="submission" date="2019-05" db="EMBL/GenBank/DDBJ databases">
        <title>Complete genome sequencing of Dialister sp. strain 5BBH33.</title>
        <authorList>
            <person name="Sakamoto M."/>
            <person name="Murakami T."/>
            <person name="Mori H."/>
        </authorList>
    </citation>
    <scope>NUCLEOTIDE SEQUENCE [LARGE SCALE GENOMIC DNA]</scope>
    <source>
        <strain evidence="18">5BBH33</strain>
    </source>
</reference>
<feature type="domain" description="Phosphofructokinase" evidence="16">
    <location>
        <begin position="3"/>
        <end position="275"/>
    </location>
</feature>
<dbReference type="GO" id="GO:0070095">
    <property type="term" value="F:fructose-6-phosphate binding"/>
    <property type="evidence" value="ECO:0007669"/>
    <property type="project" value="TreeGrafter"/>
</dbReference>
<feature type="binding site" description="in other chain" evidence="15">
    <location>
        <begin position="185"/>
        <end position="187"/>
    </location>
    <ligand>
        <name>ADP</name>
        <dbReference type="ChEBI" id="CHEBI:456216"/>
        <note>allosteric activator; ligand shared between dimeric partners</note>
    </ligand>
</feature>
<evidence type="ECO:0000256" key="7">
    <source>
        <dbReference type="ARBA" id="ARBA00022679"/>
    </source>
</evidence>
<feature type="binding site" evidence="15">
    <location>
        <position position="162"/>
    </location>
    <ligand>
        <name>substrate</name>
        <note>ligand shared between dimeric partners</note>
    </ligand>
</feature>
<dbReference type="Gene3D" id="3.40.50.460">
    <property type="entry name" value="Phosphofructokinase domain"/>
    <property type="match status" value="1"/>
</dbReference>
<evidence type="ECO:0000256" key="6">
    <source>
        <dbReference type="ARBA" id="ARBA00022533"/>
    </source>
</evidence>
<dbReference type="EMBL" id="AP019697">
    <property type="protein sequence ID" value="BBK25778.1"/>
    <property type="molecule type" value="Genomic_DNA"/>
</dbReference>
<comment type="subcellular location">
    <subcellularLocation>
        <location evidence="3 15">Cytoplasm</location>
    </subcellularLocation>
</comment>
<feature type="binding site" description="in other chain" evidence="15">
    <location>
        <position position="222"/>
    </location>
    <ligand>
        <name>substrate</name>
        <note>ligand shared between dimeric partners</note>
    </ligand>
</feature>
<keyword evidence="18" id="KW-1185">Reference proteome</keyword>
<dbReference type="RefSeq" id="WP_143332798.1">
    <property type="nucleotide sequence ID" value="NZ_AP019697.1"/>
</dbReference>
<dbReference type="FunFam" id="3.40.50.460:FF:000002">
    <property type="entry name" value="ATP-dependent 6-phosphofructokinase"/>
    <property type="match status" value="1"/>
</dbReference>
<feature type="active site" description="Proton acceptor" evidence="15">
    <location>
        <position position="127"/>
    </location>
</feature>
<evidence type="ECO:0000259" key="16">
    <source>
        <dbReference type="Pfam" id="PF00365"/>
    </source>
</evidence>
<keyword evidence="9 15" id="KW-0547">Nucleotide-binding</keyword>
<evidence type="ECO:0000313" key="18">
    <source>
        <dbReference type="Proteomes" id="UP000320585"/>
    </source>
</evidence>
<dbReference type="GO" id="GO:0003872">
    <property type="term" value="F:6-phosphofructokinase activity"/>
    <property type="evidence" value="ECO:0007669"/>
    <property type="project" value="UniProtKB-UniRule"/>
</dbReference>
<dbReference type="HAMAP" id="MF_00339">
    <property type="entry name" value="Phosphofructokinase_I_B1"/>
    <property type="match status" value="1"/>
</dbReference>
<dbReference type="GO" id="GO:0016208">
    <property type="term" value="F:AMP binding"/>
    <property type="evidence" value="ECO:0007669"/>
    <property type="project" value="TreeGrafter"/>
</dbReference>
<comment type="similarity">
    <text evidence="15">Belongs to the phosphofructokinase type A (PFKA) family. ATP-dependent PFK group I subfamily. Prokaryotic clade 'B1' sub-subfamily.</text>
</comment>
<feature type="binding site" evidence="15">
    <location>
        <begin position="102"/>
        <end position="105"/>
    </location>
    <ligand>
        <name>ATP</name>
        <dbReference type="ChEBI" id="CHEBI:30616"/>
    </ligand>
</feature>
<comment type="pathway">
    <text evidence="4 15">Carbohydrate degradation; glycolysis; D-glyceraldehyde 3-phosphate and glycerone phosphate from D-glucose: step 3/4.</text>
</comment>
<dbReference type="NCBIfam" id="NF002872">
    <property type="entry name" value="PRK03202.1"/>
    <property type="match status" value="1"/>
</dbReference>
<evidence type="ECO:0000256" key="9">
    <source>
        <dbReference type="ARBA" id="ARBA00022741"/>
    </source>
</evidence>
<feature type="binding site" description="in other chain" evidence="15">
    <location>
        <begin position="125"/>
        <end position="127"/>
    </location>
    <ligand>
        <name>substrate</name>
        <note>ligand shared between dimeric partners</note>
    </ligand>
</feature>
<evidence type="ECO:0000256" key="5">
    <source>
        <dbReference type="ARBA" id="ARBA00022490"/>
    </source>
</evidence>
<dbReference type="GO" id="GO:0030388">
    <property type="term" value="P:fructose 1,6-bisphosphate metabolic process"/>
    <property type="evidence" value="ECO:0007669"/>
    <property type="project" value="TreeGrafter"/>
</dbReference>
<accession>A0A8D5A2N6</accession>
<feature type="binding site" description="in other chain" evidence="15">
    <location>
        <begin position="169"/>
        <end position="171"/>
    </location>
    <ligand>
        <name>substrate</name>
        <note>ligand shared between dimeric partners</note>
    </ligand>
</feature>
<comment type="activity regulation">
    <text evidence="15">Allosterically activated by ADP and other diphosphonucleosides, and allosterically inhibited by phosphoenolpyruvate.</text>
</comment>
<keyword evidence="10 15" id="KW-0418">Kinase</keyword>
<dbReference type="Pfam" id="PF00365">
    <property type="entry name" value="PFK"/>
    <property type="match status" value="1"/>
</dbReference>
<dbReference type="Gene3D" id="3.40.50.450">
    <property type="match status" value="1"/>
</dbReference>
<dbReference type="GeneID" id="92716932"/>
<dbReference type="AlphaFoldDB" id="A0A8D5A2N6"/>
<dbReference type="GO" id="GO:0046872">
    <property type="term" value="F:metal ion binding"/>
    <property type="evidence" value="ECO:0007669"/>
    <property type="project" value="UniProtKB-KW"/>
</dbReference>
<evidence type="ECO:0000256" key="2">
    <source>
        <dbReference type="ARBA" id="ARBA00002659"/>
    </source>
</evidence>
<dbReference type="InterPro" id="IPR022953">
    <property type="entry name" value="ATP_PFK"/>
</dbReference>
<sequence length="331" mass="35027">MKRLAVLTSGGDAPGMNAAVRAVVRTALALGCQIYGIYRGYAGLLDDDFVRMESSSVSGVVLHGGTMLKTARCKEFLEEENQIKAAETLKHRGIDGLVVVGGDGSIKGAEVLSKLGISTVTIPGTIDNDMHGTDETIGHDTAVNAVVSAVSRIRDTASAHNRAAIVEVMGRFAGNIALDSGLACGAEYILVPEVPFSREKLARSLKRQMEEGRTNSIIICAEGADDGRALGEWLKERTDIDICTTILGFIQRGGQPSAKDAILGSTLGAAAVKALLDGETAALVGMWEGKVRKVSYEDAKHIKKPFNQKLYDLAEMLGAAQVEGNIRESGL</sequence>
<dbReference type="GO" id="GO:0042802">
    <property type="term" value="F:identical protein binding"/>
    <property type="evidence" value="ECO:0007669"/>
    <property type="project" value="TreeGrafter"/>
</dbReference>
<comment type="caution">
    <text evidence="15">Lacks conserved residue(s) required for the propagation of feature annotation.</text>
</comment>
<dbReference type="PRINTS" id="PR00476">
    <property type="entry name" value="PHFRCTKINASE"/>
</dbReference>
<feature type="binding site" evidence="15">
    <location>
        <begin position="72"/>
        <end position="73"/>
    </location>
    <ligand>
        <name>ATP</name>
        <dbReference type="ChEBI" id="CHEBI:30616"/>
    </ligand>
</feature>
<evidence type="ECO:0000313" key="17">
    <source>
        <dbReference type="EMBL" id="BBK25778.1"/>
    </source>
</evidence>
<dbReference type="GO" id="GO:0005524">
    <property type="term" value="F:ATP binding"/>
    <property type="evidence" value="ECO:0007669"/>
    <property type="project" value="UniProtKB-KW"/>
</dbReference>
<dbReference type="InterPro" id="IPR035966">
    <property type="entry name" value="PKF_sf"/>
</dbReference>
<keyword evidence="11 15" id="KW-0067">ATP-binding</keyword>
<dbReference type="FunFam" id="3.40.50.450:FF:000001">
    <property type="entry name" value="ATP-dependent 6-phosphofructokinase"/>
    <property type="match status" value="1"/>
</dbReference>
<keyword evidence="7 15" id="KW-0808">Transferase</keyword>
<evidence type="ECO:0000256" key="13">
    <source>
        <dbReference type="ARBA" id="ARBA00023152"/>
    </source>
</evidence>
<feature type="binding site" description="in other chain" evidence="15">
    <location>
        <position position="154"/>
    </location>
    <ligand>
        <name>ADP</name>
        <dbReference type="ChEBI" id="CHEBI:456216"/>
        <note>allosteric activator; ligand shared between dimeric partners</note>
    </ligand>
</feature>
<dbReference type="GO" id="GO:0005945">
    <property type="term" value="C:6-phosphofructokinase complex"/>
    <property type="evidence" value="ECO:0007669"/>
    <property type="project" value="TreeGrafter"/>
</dbReference>
<keyword evidence="12 15" id="KW-0460">Magnesium</keyword>
<evidence type="ECO:0000256" key="11">
    <source>
        <dbReference type="ARBA" id="ARBA00022840"/>
    </source>
</evidence>
<feature type="binding site" evidence="15">
    <location>
        <position position="11"/>
    </location>
    <ligand>
        <name>ATP</name>
        <dbReference type="ChEBI" id="CHEBI:30616"/>
    </ligand>
</feature>
<evidence type="ECO:0000256" key="15">
    <source>
        <dbReference type="HAMAP-Rule" id="MF_00339"/>
    </source>
</evidence>
<evidence type="ECO:0000256" key="3">
    <source>
        <dbReference type="ARBA" id="ARBA00004496"/>
    </source>
</evidence>
<dbReference type="GO" id="GO:0048029">
    <property type="term" value="F:monosaccharide binding"/>
    <property type="evidence" value="ECO:0007669"/>
    <property type="project" value="TreeGrafter"/>
</dbReference>
<dbReference type="PIRSF" id="PIRSF000532">
    <property type="entry name" value="ATP_PFK_prok"/>
    <property type="match status" value="1"/>
</dbReference>
<dbReference type="PANTHER" id="PTHR13697">
    <property type="entry name" value="PHOSPHOFRUCTOKINASE"/>
    <property type="match status" value="1"/>
</dbReference>
<evidence type="ECO:0000256" key="12">
    <source>
        <dbReference type="ARBA" id="ARBA00022842"/>
    </source>
</evidence>
<evidence type="ECO:0000256" key="4">
    <source>
        <dbReference type="ARBA" id="ARBA00004679"/>
    </source>
</evidence>
<dbReference type="GO" id="GO:0006002">
    <property type="term" value="P:fructose 6-phosphate metabolic process"/>
    <property type="evidence" value="ECO:0007669"/>
    <property type="project" value="InterPro"/>
</dbReference>
<dbReference type="OrthoDB" id="9802503at2"/>
<evidence type="ECO:0000256" key="10">
    <source>
        <dbReference type="ARBA" id="ARBA00022777"/>
    </source>
</evidence>
<comment type="cofactor">
    <cofactor evidence="1 15">
        <name>Mg(2+)</name>
        <dbReference type="ChEBI" id="CHEBI:18420"/>
    </cofactor>
</comment>
<name>A0A8D5A2N6_9FIRM</name>
<dbReference type="Proteomes" id="UP000320585">
    <property type="component" value="Chromosome"/>
</dbReference>
<dbReference type="InterPro" id="IPR012003">
    <property type="entry name" value="ATP_PFK_prok-type"/>
</dbReference>
<dbReference type="InterPro" id="IPR012828">
    <property type="entry name" value="PFKA_ATP_prok"/>
</dbReference>
<feature type="binding site" evidence="15">
    <location>
        <position position="103"/>
    </location>
    <ligand>
        <name>Mg(2+)</name>
        <dbReference type="ChEBI" id="CHEBI:18420"/>
        <note>catalytic</note>
    </ligand>
</feature>
<comment type="subunit">
    <text evidence="15">Homotetramer.</text>
</comment>
<dbReference type="SUPFAM" id="SSF53784">
    <property type="entry name" value="Phosphofructokinase"/>
    <property type="match status" value="1"/>
</dbReference>
<keyword evidence="8 15" id="KW-0479">Metal-binding</keyword>
<keyword evidence="5 15" id="KW-0963">Cytoplasm</keyword>
<evidence type="ECO:0000256" key="8">
    <source>
        <dbReference type="ARBA" id="ARBA00022723"/>
    </source>
</evidence>
<evidence type="ECO:0000256" key="14">
    <source>
        <dbReference type="ARBA" id="ARBA00048070"/>
    </source>
</evidence>
<comment type="catalytic activity">
    <reaction evidence="14 15">
        <text>beta-D-fructose 6-phosphate + ATP = beta-D-fructose 1,6-bisphosphate + ADP + H(+)</text>
        <dbReference type="Rhea" id="RHEA:16109"/>
        <dbReference type="ChEBI" id="CHEBI:15378"/>
        <dbReference type="ChEBI" id="CHEBI:30616"/>
        <dbReference type="ChEBI" id="CHEBI:32966"/>
        <dbReference type="ChEBI" id="CHEBI:57634"/>
        <dbReference type="ChEBI" id="CHEBI:456216"/>
        <dbReference type="EC" id="2.7.1.11"/>
    </reaction>
</comment>
<protein>
    <recommendedName>
        <fullName evidence="15">ATP-dependent 6-phosphofructokinase</fullName>
        <shortName evidence="15">ATP-PFK</shortName>
        <shortName evidence="15">Phosphofructokinase</shortName>
        <ecNumber evidence="15">2.7.1.11</ecNumber>
    </recommendedName>
    <alternativeName>
        <fullName evidence="15">Phosphohexokinase</fullName>
    </alternativeName>
</protein>
<proteinExistence type="inferred from homology"/>
<evidence type="ECO:0000256" key="1">
    <source>
        <dbReference type="ARBA" id="ARBA00001946"/>
    </source>
</evidence>
<keyword evidence="6 15" id="KW-0021">Allosteric enzyme</keyword>
<dbReference type="UniPathway" id="UPA00109">
    <property type="reaction ID" value="UER00182"/>
</dbReference>
<dbReference type="EC" id="2.7.1.11" evidence="15"/>
<dbReference type="PANTHER" id="PTHR13697:SF4">
    <property type="entry name" value="ATP-DEPENDENT 6-PHOSPHOFRUCTOKINASE"/>
    <property type="match status" value="1"/>
</dbReference>
<dbReference type="GO" id="GO:0061621">
    <property type="term" value="P:canonical glycolysis"/>
    <property type="evidence" value="ECO:0007669"/>
    <property type="project" value="TreeGrafter"/>
</dbReference>
<dbReference type="InterPro" id="IPR000023">
    <property type="entry name" value="Phosphofructokinase_dom"/>
</dbReference>
<feature type="binding site" evidence="15">
    <location>
        <begin position="21"/>
        <end position="25"/>
    </location>
    <ligand>
        <name>ADP</name>
        <dbReference type="ChEBI" id="CHEBI:456216"/>
        <note>allosteric activator; ligand shared between dimeric partners</note>
    </ligand>
</feature>
<keyword evidence="13 15" id="KW-0324">Glycolysis</keyword>
<organism evidence="17 18">
    <name type="scientific">Dialister hominis</name>
    <dbReference type="NCBI Taxonomy" id="2582419"/>
    <lineage>
        <taxon>Bacteria</taxon>
        <taxon>Bacillati</taxon>
        <taxon>Bacillota</taxon>
        <taxon>Negativicutes</taxon>
        <taxon>Veillonellales</taxon>
        <taxon>Veillonellaceae</taxon>
        <taxon>Dialister</taxon>
    </lineage>
</organism>
<gene>
    <name evidence="15 17" type="primary">pfkA</name>
    <name evidence="17" type="ORF">Dia5BBH33_17130</name>
</gene>
<dbReference type="KEGG" id="dho:Dia5BBH33_17130"/>
<comment type="function">
    <text evidence="2 15">Catalyzes the phosphorylation of D-fructose 6-phosphate to fructose 1,6-bisphosphate by ATP, the first committing step of glycolysis.</text>
</comment>